<dbReference type="KEGG" id="ure:UREG_04654"/>
<dbReference type="VEuPathDB" id="FungiDB:UREG_04654"/>
<accession>C4JQA0</accession>
<name>C4JQA0_UNCRE</name>
<dbReference type="HOGENOM" id="CLU_002093_1_0_1"/>
<dbReference type="PANTHER" id="PTHR47566">
    <property type="match status" value="1"/>
</dbReference>
<dbReference type="GO" id="GO:0035591">
    <property type="term" value="F:signaling adaptor activity"/>
    <property type="evidence" value="ECO:0007669"/>
    <property type="project" value="TreeGrafter"/>
</dbReference>
<dbReference type="GO" id="GO:0061499">
    <property type="term" value="C:outer plaque of mitotic spindle pole body"/>
    <property type="evidence" value="ECO:0007669"/>
    <property type="project" value="TreeGrafter"/>
</dbReference>
<feature type="compositionally biased region" description="Low complexity" evidence="3">
    <location>
        <begin position="94"/>
        <end position="108"/>
    </location>
</feature>
<dbReference type="eggNOG" id="KOG0531">
    <property type="taxonomic scope" value="Eukaryota"/>
</dbReference>
<feature type="compositionally biased region" description="Basic and acidic residues" evidence="3">
    <location>
        <begin position="1048"/>
        <end position="1066"/>
    </location>
</feature>
<feature type="compositionally biased region" description="Polar residues" evidence="3">
    <location>
        <begin position="57"/>
        <end position="90"/>
    </location>
</feature>
<dbReference type="GO" id="GO:0031028">
    <property type="term" value="P:septation initiation signaling"/>
    <property type="evidence" value="ECO:0007669"/>
    <property type="project" value="TreeGrafter"/>
</dbReference>
<dbReference type="SMART" id="SM00369">
    <property type="entry name" value="LRR_TYP"/>
    <property type="match status" value="8"/>
</dbReference>
<gene>
    <name evidence="4" type="ORF">UREG_04654</name>
</gene>
<dbReference type="PANTHER" id="PTHR47566:SF1">
    <property type="entry name" value="PROTEIN NUD1"/>
    <property type="match status" value="1"/>
</dbReference>
<feature type="region of interest" description="Disordered" evidence="3">
    <location>
        <begin position="924"/>
        <end position="981"/>
    </location>
</feature>
<feature type="compositionally biased region" description="Polar residues" evidence="3">
    <location>
        <begin position="378"/>
        <end position="393"/>
    </location>
</feature>
<feature type="compositionally biased region" description="Basic and acidic residues" evidence="3">
    <location>
        <begin position="590"/>
        <end position="603"/>
    </location>
</feature>
<feature type="region of interest" description="Disordered" evidence="3">
    <location>
        <begin position="579"/>
        <end position="640"/>
    </location>
</feature>
<dbReference type="Proteomes" id="UP000002058">
    <property type="component" value="Unassembled WGS sequence"/>
</dbReference>
<dbReference type="SMART" id="SM00365">
    <property type="entry name" value="LRR_SD22"/>
    <property type="match status" value="5"/>
</dbReference>
<feature type="region of interest" description="Disordered" evidence="3">
    <location>
        <begin position="370"/>
        <end position="454"/>
    </location>
</feature>
<evidence type="ECO:0000256" key="1">
    <source>
        <dbReference type="ARBA" id="ARBA00022614"/>
    </source>
</evidence>
<feature type="compositionally biased region" description="Polar residues" evidence="3">
    <location>
        <begin position="109"/>
        <end position="121"/>
    </location>
</feature>
<dbReference type="SMART" id="SM00364">
    <property type="entry name" value="LRR_BAC"/>
    <property type="match status" value="6"/>
</dbReference>
<feature type="compositionally biased region" description="Polar residues" evidence="3">
    <location>
        <begin position="403"/>
        <end position="413"/>
    </location>
</feature>
<feature type="compositionally biased region" description="Polar residues" evidence="3">
    <location>
        <begin position="703"/>
        <end position="712"/>
    </location>
</feature>
<reference evidence="5" key="1">
    <citation type="journal article" date="2009" name="Genome Res.">
        <title>Comparative genomic analyses of the human fungal pathogens Coccidioides and their relatives.</title>
        <authorList>
            <person name="Sharpton T.J."/>
            <person name="Stajich J.E."/>
            <person name="Rounsley S.D."/>
            <person name="Gardner M.J."/>
            <person name="Wortman J.R."/>
            <person name="Jordar V.S."/>
            <person name="Maiti R."/>
            <person name="Kodira C.D."/>
            <person name="Neafsey D.E."/>
            <person name="Zeng Q."/>
            <person name="Hung C.-Y."/>
            <person name="McMahan C."/>
            <person name="Muszewska A."/>
            <person name="Grynberg M."/>
            <person name="Mandel M.A."/>
            <person name="Kellner E.M."/>
            <person name="Barker B.M."/>
            <person name="Galgiani J.N."/>
            <person name="Orbach M.J."/>
            <person name="Kirkland T.N."/>
            <person name="Cole G.T."/>
            <person name="Henn M.R."/>
            <person name="Birren B.W."/>
            <person name="Taylor J.W."/>
        </authorList>
    </citation>
    <scope>NUCLEOTIDE SEQUENCE [LARGE SCALE GENOMIC DNA]</scope>
    <source>
        <strain evidence="5">UAMH 1704</strain>
    </source>
</reference>
<evidence type="ECO:0000256" key="3">
    <source>
        <dbReference type="SAM" id="MobiDB-lite"/>
    </source>
</evidence>
<feature type="compositionally biased region" description="Polar residues" evidence="3">
    <location>
        <begin position="579"/>
        <end position="589"/>
    </location>
</feature>
<dbReference type="EMBL" id="CH476616">
    <property type="protein sequence ID" value="EEP79808.1"/>
    <property type="molecule type" value="Genomic_DNA"/>
</dbReference>
<dbReference type="InterPro" id="IPR032675">
    <property type="entry name" value="LRR_dom_sf"/>
</dbReference>
<proteinExistence type="predicted"/>
<evidence type="ECO:0000256" key="2">
    <source>
        <dbReference type="ARBA" id="ARBA00022737"/>
    </source>
</evidence>
<feature type="compositionally biased region" description="Basic and acidic residues" evidence="3">
    <location>
        <begin position="1001"/>
        <end position="1016"/>
    </location>
</feature>
<dbReference type="RefSeq" id="XP_002545137.1">
    <property type="nucleotide sequence ID" value="XM_002545091.1"/>
</dbReference>
<dbReference type="InterPro" id="IPR001611">
    <property type="entry name" value="Leu-rich_rpt"/>
</dbReference>
<keyword evidence="5" id="KW-1185">Reference proteome</keyword>
<keyword evidence="1" id="KW-0433">Leucine-rich repeat</keyword>
<feature type="region of interest" description="Disordered" evidence="3">
    <location>
        <begin position="820"/>
        <end position="839"/>
    </location>
</feature>
<evidence type="ECO:0000313" key="5">
    <source>
        <dbReference type="Proteomes" id="UP000002058"/>
    </source>
</evidence>
<sequence length="1744" mass="192839">MATQEPWLEGLTDDWIANSRLSTFSHALSASPRLPKRPKSSINTTSQHPPAEPKPSRLNNKRSQSPASQAPSYLKTPTSPFSSPASQCTKSTRNRSSSRASLSQVSKRASNTPMESTSTMNIRLDKSNQHGNTPEWKRRLLRGDAPSSESVDLFGPIGLQKLFTPPSGSHPAAQIEQHARNSLSLRSRLSGNSQRYKVGTLSTDGGSQKLKLLRSWDKENINLTLMEQMSEVSPADLSRLLRESQISIDDMDMGWLKQDFSRLTLSSAGNSLDGPRDRSASGIEETRNEAISPIPLPTPVAFKDGHSLYFRRPASSASDSLCEPHADQIGEYPDVDDSIEITSHSLPEGLSMGTHEFASAAGFANVRRGGYQEDNTSRNRWLNPSLTPSQLPSSAGARRIRNHSPNGGRQESCQLAPRRAAPPFTPKKQISPQYENSQPSDMKSSGSPLKLFGNHDTFTNNKLLRRMSQFEETFEATLEEGPSCALESAEISEDDTNFENEQFRESQLDISHCHSVQSQHGSHLTRNEEAAFRSSKHADKRVLNSPTKDSAPKRRRTLVAATQPSKAWHEPIIESAEFSSVLVSPQQPDESFRATRPRNEVQPERSSNSVLSQQRSINVKSSLHPSPSKLAADRSHEPYPKIIKHVPATNAARRGSITTQDFLDEATKIMNHIRTRGGPKNGLPGLEEYVAKTEESPGDAFSEASTQEQLSRPPSREVGDLPAQRNPNEPDPRIISHLKRFEDSDELDVFMGASVMSLRLKSRQRGPKPLGPHAETAIESSPANVRIHEGVHSFHPEQRGTGQESTFSSYDLGISKEELRTATSTESIPTGSTGSARAKGIISSRMISHLIPERVGAMTYDRAHHMWVKGRPNHDQNLASLLSEDDPFRDIPDLSVDELRELIAIRNAPRCQGKAEGLELGNKSVSATDQGQPKQSPSDGNSRPQTRDNASGIPLDTSSVQSKSTQFTSSEPQPDTRATSWATTDLTSQSALLATQLKSDISQHTREAEHESRLHDGYPSPIPSPINGDRKQARSVTITLPSPLASPIDHENENKLGGKHQTKDLAESSPNYLQPRSSESIESIKRRRAALGLNLVQDSLPAGLRTGRSVSRIDECDENIFNELSGLGQELSVLPAGDELSLLAPQDSPLDTSYSFHLSPLADFTVNQIDESMRLELSYVAERTYSKSLRQVHGTFALAAEELVRHITDVEPYEAYWQYLRRLTLRDKRLITLLQLNKYCSRLQELDASKNRIGQLGGAPTSLRSLNISHNCLSNLTAWGHLANLQYLDVSNNELENLDSLSGLVHLRSLKVNNNKLSCINGIFNLDGLLTFKARNNRLASIDFRRAELFRLANLDLSGNKITNVEGIDSLTALEALDLRYNELKTFTALERLQHLQSLKLSHNHLQSLDVSISPALRLLYVDCNHLSTIVGLEACQCLDTLSMREQNSSSEDYGDRLYPPMVDLDLSINASLRKVFLSCNSLSPDLLAPPCTVPTLQLLDLASCGLESLPQTFGKTFPNLNSLNLNFNALSDVGSLDGIFRLSRLFLVGNRISRLRRLCQVLRDVGGKKGSIARVDLRGNPLTLGFYPSPICGNGRLVRGANDIYHHERKAHQLVKSRNTEHGEDDDNALAPLGGCADIARAEVGEHVSLVRPEAEDVEIEIDDPYTVPLANSAADERYLVHLNEETRLRRRVVELMIHAATSSRLKVLDGLDLSHDGSEFVSLKKDWVWRRLVELGGLKKRM</sequence>
<dbReference type="InterPro" id="IPR052574">
    <property type="entry name" value="CDIRP"/>
</dbReference>
<feature type="region of interest" description="Disordered" evidence="3">
    <location>
        <begin position="25"/>
        <end position="135"/>
    </location>
</feature>
<dbReference type="OMA" id="ATSWGTD"/>
<keyword evidence="2" id="KW-0677">Repeat</keyword>
<protein>
    <submittedName>
        <fullName evidence="4">Uncharacterized protein</fullName>
    </submittedName>
</protein>
<dbReference type="GO" id="GO:1902412">
    <property type="term" value="P:regulation of mitotic cytokinesis"/>
    <property type="evidence" value="ECO:0007669"/>
    <property type="project" value="TreeGrafter"/>
</dbReference>
<dbReference type="GeneID" id="8440039"/>
<dbReference type="OrthoDB" id="7451790at2759"/>
<feature type="region of interest" description="Disordered" evidence="3">
    <location>
        <begin position="693"/>
        <end position="733"/>
    </location>
</feature>
<dbReference type="InParanoid" id="C4JQA0"/>
<dbReference type="Gene3D" id="3.80.10.10">
    <property type="entry name" value="Ribonuclease Inhibitor"/>
    <property type="match status" value="3"/>
</dbReference>
<dbReference type="InterPro" id="IPR003591">
    <property type="entry name" value="Leu-rich_rpt_typical-subtyp"/>
</dbReference>
<dbReference type="Pfam" id="PF13855">
    <property type="entry name" value="LRR_8"/>
    <property type="match status" value="2"/>
</dbReference>
<feature type="compositionally biased region" description="Polar residues" evidence="3">
    <location>
        <begin position="956"/>
        <end position="981"/>
    </location>
</feature>
<evidence type="ECO:0000313" key="4">
    <source>
        <dbReference type="EMBL" id="EEP79808.1"/>
    </source>
</evidence>
<organism evidence="4 5">
    <name type="scientific">Uncinocarpus reesii (strain UAMH 1704)</name>
    <dbReference type="NCBI Taxonomy" id="336963"/>
    <lineage>
        <taxon>Eukaryota</taxon>
        <taxon>Fungi</taxon>
        <taxon>Dikarya</taxon>
        <taxon>Ascomycota</taxon>
        <taxon>Pezizomycotina</taxon>
        <taxon>Eurotiomycetes</taxon>
        <taxon>Eurotiomycetidae</taxon>
        <taxon>Onygenales</taxon>
        <taxon>Onygenaceae</taxon>
        <taxon>Uncinocarpus</taxon>
    </lineage>
</organism>
<feature type="region of interest" description="Disordered" evidence="3">
    <location>
        <begin position="517"/>
        <end position="565"/>
    </location>
</feature>
<dbReference type="SUPFAM" id="SSF52058">
    <property type="entry name" value="L domain-like"/>
    <property type="match status" value="1"/>
</dbReference>
<feature type="compositionally biased region" description="Polar residues" evidence="3">
    <location>
        <begin position="428"/>
        <end position="447"/>
    </location>
</feature>
<dbReference type="PROSITE" id="PS51450">
    <property type="entry name" value="LRR"/>
    <property type="match status" value="6"/>
</dbReference>
<feature type="compositionally biased region" description="Polar residues" evidence="3">
    <location>
        <begin position="604"/>
        <end position="625"/>
    </location>
</feature>
<feature type="region of interest" description="Disordered" evidence="3">
    <location>
        <begin position="1001"/>
        <end position="1080"/>
    </location>
</feature>
<feature type="compositionally biased region" description="Basic and acidic residues" evidence="3">
    <location>
        <begin position="525"/>
        <end position="542"/>
    </location>
</feature>
<feature type="compositionally biased region" description="Polar residues" evidence="3">
    <location>
        <begin position="821"/>
        <end position="835"/>
    </location>
</feature>
<feature type="compositionally biased region" description="Polar residues" evidence="3">
    <location>
        <begin position="924"/>
        <end position="949"/>
    </location>
</feature>
<dbReference type="STRING" id="336963.C4JQA0"/>